<dbReference type="EC" id="4.2.1.3" evidence="6"/>
<dbReference type="InterPro" id="IPR053420">
    <property type="entry name" value="2-Methylcitrate_Dehydratase"/>
</dbReference>
<dbReference type="PANTHER" id="PTHR16943:SF8">
    <property type="entry name" value="2-METHYLCITRATE DEHYDRATASE"/>
    <property type="match status" value="1"/>
</dbReference>
<evidence type="ECO:0000256" key="9">
    <source>
        <dbReference type="ARBA" id="ARBA00022532"/>
    </source>
</evidence>
<evidence type="ECO:0000256" key="7">
    <source>
        <dbReference type="ARBA" id="ARBA00013124"/>
    </source>
</evidence>
<feature type="domain" description="MmgE/PrpD N-terminal" evidence="14">
    <location>
        <begin position="48"/>
        <end position="290"/>
    </location>
</feature>
<sequence>MQNRAGEDTKLRPYRAFTPNVWLRTVRFMRMHDVRTRRSAEDFPRREHLAYQIAEVAADPVAVPAETEAMVINRIIDNAAVSAASLTRRPVAVARAQARAYPRSDRGAKVFGITGNHAPEWAAWANGVAVRELDFHDTFLAAEYSHPGDNIAALVAVAQHLGLDGTDLIRGIATGYEIQMALVRGICLHEHKVDHVAHLGPSVAAGLGTMLGLDPDTIYSAVGQALHLTTSTRQSRKGLISSWKAFAPAWAGKVAIEAVDRAMRGEGAPAPIWEGEDGVIAWLLSGPEHTYHVALPGRGEPKRAILDSYTKEHSAEYQSQALIDLARRMRGRIGDSDQIETIVLHTSHHTHVVIGTGSNDPQKFDPDASRETLDHSVMYIFAVALQDGSWHHVRSYSPERAHRPDTVALWHKISTVEDPEWTRRYHSADPAEKAFGARAEITLNTGQVIVDELAVADAHPLGARPFERKQYVAKFLGLSDGVIGETEQRRFLSTVEGLSSLPAGSLGGLNPIADAGVLDRSPTIPPGIL</sequence>
<comment type="catalytic activity">
    <reaction evidence="1">
        <text>(2S,3S)-2-methylcitrate = 2-methyl-cis-aconitate + H2O</text>
        <dbReference type="Rhea" id="RHEA:17725"/>
        <dbReference type="ChEBI" id="CHEBI:15377"/>
        <dbReference type="ChEBI" id="CHEBI:57872"/>
        <dbReference type="ChEBI" id="CHEBI:58853"/>
        <dbReference type="EC" id="4.2.1.79"/>
    </reaction>
</comment>
<keyword evidence="9" id="KW-0816">Tricarboxylic acid cycle</keyword>
<name>A0PR72_MYCUA</name>
<dbReference type="InterPro" id="IPR042188">
    <property type="entry name" value="MmgE/PrpD_sf_2"/>
</dbReference>
<dbReference type="KEGG" id="mul:MUL_2496"/>
<dbReference type="GO" id="GO:0003994">
    <property type="term" value="F:aconitate hydratase activity"/>
    <property type="evidence" value="ECO:0007669"/>
    <property type="project" value="UniProtKB-EC"/>
</dbReference>
<dbReference type="GO" id="GO:0047547">
    <property type="term" value="F:2-methylcitrate dehydratase activity"/>
    <property type="evidence" value="ECO:0007669"/>
    <property type="project" value="UniProtKB-EC"/>
</dbReference>
<evidence type="ECO:0000313" key="16">
    <source>
        <dbReference type="EMBL" id="ABL04841.1"/>
    </source>
</evidence>
<evidence type="ECO:0000256" key="8">
    <source>
        <dbReference type="ARBA" id="ARBA00017240"/>
    </source>
</evidence>
<comment type="similarity">
    <text evidence="4">Belongs to the PrpD family.</text>
</comment>
<evidence type="ECO:0000313" key="17">
    <source>
        <dbReference type="Proteomes" id="UP000000765"/>
    </source>
</evidence>
<protein>
    <recommendedName>
        <fullName evidence="8">2-methylcitrate dehydratase</fullName>
        <ecNumber evidence="6">4.2.1.3</ecNumber>
        <ecNumber evidence="7">4.2.1.79</ecNumber>
    </recommendedName>
    <alternativeName>
        <fullName evidence="13">Aconitate hydratase</fullName>
    </alternativeName>
</protein>
<evidence type="ECO:0000256" key="2">
    <source>
        <dbReference type="ARBA" id="ARBA00004751"/>
    </source>
</evidence>
<comment type="pathway">
    <text evidence="2">Carbohydrate metabolism; tricarboxylic acid cycle; isocitrate from oxaloacetate: step 1/2.</text>
</comment>
<dbReference type="InterPro" id="IPR036148">
    <property type="entry name" value="MmgE/PrpD_sf"/>
</dbReference>
<dbReference type="SUPFAM" id="SSF103378">
    <property type="entry name" value="2-methylcitrate dehydratase PrpD"/>
    <property type="match status" value="1"/>
</dbReference>
<dbReference type="Gene3D" id="1.10.4100.10">
    <property type="entry name" value="2-methylcitrate dehydratase PrpD"/>
    <property type="match status" value="1"/>
</dbReference>
<accession>A0PR72</accession>
<proteinExistence type="inferred from homology"/>
<feature type="domain" description="MmgE/PrpD C-terminal" evidence="15">
    <location>
        <begin position="313"/>
        <end position="497"/>
    </location>
</feature>
<dbReference type="HOGENOM" id="CLU_026574_3_0_11"/>
<dbReference type="InterPro" id="IPR042183">
    <property type="entry name" value="MmgE/PrpD_sf_1"/>
</dbReference>
<evidence type="ECO:0000256" key="4">
    <source>
        <dbReference type="ARBA" id="ARBA00006174"/>
    </source>
</evidence>
<evidence type="ECO:0000256" key="11">
    <source>
        <dbReference type="ARBA" id="ARBA00023501"/>
    </source>
</evidence>
<dbReference type="InterPro" id="IPR045336">
    <property type="entry name" value="MmgE_PrpD_N"/>
</dbReference>
<evidence type="ECO:0000256" key="13">
    <source>
        <dbReference type="ARBA" id="ARBA00081845"/>
    </source>
</evidence>
<evidence type="ECO:0000259" key="14">
    <source>
        <dbReference type="Pfam" id="PF03972"/>
    </source>
</evidence>
<keyword evidence="10" id="KW-0456">Lyase</keyword>
<comment type="catalytic activity">
    <reaction evidence="11">
        <text>citrate = D-threo-isocitrate</text>
        <dbReference type="Rhea" id="RHEA:10336"/>
        <dbReference type="ChEBI" id="CHEBI:15562"/>
        <dbReference type="ChEBI" id="CHEBI:16947"/>
        <dbReference type="EC" id="4.2.1.3"/>
    </reaction>
</comment>
<dbReference type="GO" id="GO:0006099">
    <property type="term" value="P:tricarboxylic acid cycle"/>
    <property type="evidence" value="ECO:0007669"/>
    <property type="project" value="UniProtKB-KW"/>
</dbReference>
<dbReference type="InterPro" id="IPR045337">
    <property type="entry name" value="MmgE_PrpD_C"/>
</dbReference>
<dbReference type="GO" id="GO:0019541">
    <property type="term" value="P:propionate metabolic process"/>
    <property type="evidence" value="ECO:0007669"/>
    <property type="project" value="UniProtKB-ARBA"/>
</dbReference>
<dbReference type="Gene3D" id="3.30.1330.120">
    <property type="entry name" value="2-methylcitrate dehydratase PrpD"/>
    <property type="match status" value="1"/>
</dbReference>
<reference evidence="16 17" key="1">
    <citation type="journal article" date="2007" name="Genome Res.">
        <title>Reductive evolution and niche adaptation inferred from the genome of Mycobacterium ulcerans, the causative agent of Buruli ulcer.</title>
        <authorList>
            <person name="Stinear T.P."/>
            <person name="Seemann T."/>
            <person name="Pidot S."/>
            <person name="Frigui W."/>
            <person name="Reysset G."/>
            <person name="Garnier T."/>
            <person name="Meurice G."/>
            <person name="Simon D."/>
            <person name="Bouchier C."/>
            <person name="Ma L."/>
            <person name="Tichit M."/>
            <person name="Porter J.L."/>
            <person name="Ryan J."/>
            <person name="Johnson P.D."/>
            <person name="Davies J.K."/>
            <person name="Jenkin G.A."/>
            <person name="Small P.L."/>
            <person name="Jones L.M."/>
            <person name="Tekaia F."/>
            <person name="Laval F."/>
            <person name="Daffe M."/>
            <person name="Parkhill J."/>
            <person name="Cole S.T."/>
        </authorList>
    </citation>
    <scope>NUCLEOTIDE SEQUENCE [LARGE SCALE GENOMIC DNA]</scope>
    <source>
        <strain evidence="16 17">Agy99</strain>
    </source>
</reference>
<dbReference type="FunFam" id="1.10.4100.10:FF:000003">
    <property type="entry name" value="2-methylcitrate dehydratase 1"/>
    <property type="match status" value="1"/>
</dbReference>
<evidence type="ECO:0000256" key="6">
    <source>
        <dbReference type="ARBA" id="ARBA00012926"/>
    </source>
</evidence>
<evidence type="ECO:0000256" key="1">
    <source>
        <dbReference type="ARBA" id="ARBA00000096"/>
    </source>
</evidence>
<dbReference type="Proteomes" id="UP000000765">
    <property type="component" value="Chromosome"/>
</dbReference>
<dbReference type="EC" id="4.2.1.79" evidence="7"/>
<dbReference type="Pfam" id="PF19305">
    <property type="entry name" value="MmgE_PrpD_C"/>
    <property type="match status" value="1"/>
</dbReference>
<comment type="subunit">
    <text evidence="5">Monomer.</text>
</comment>
<comment type="pathway">
    <text evidence="3">Organic acid metabolism; propanoate degradation.</text>
</comment>
<dbReference type="EMBL" id="CP000325">
    <property type="protein sequence ID" value="ABL04841.1"/>
    <property type="molecule type" value="Genomic_DNA"/>
</dbReference>
<dbReference type="AlphaFoldDB" id="A0PR72"/>
<evidence type="ECO:0000256" key="10">
    <source>
        <dbReference type="ARBA" id="ARBA00023239"/>
    </source>
</evidence>
<evidence type="ECO:0000256" key="5">
    <source>
        <dbReference type="ARBA" id="ARBA00011245"/>
    </source>
</evidence>
<dbReference type="PANTHER" id="PTHR16943">
    <property type="entry name" value="2-METHYLCITRATE DEHYDRATASE-RELATED"/>
    <property type="match status" value="1"/>
</dbReference>
<dbReference type="NCBIfam" id="NF042438">
    <property type="entry name" value="PrpD_hiGCgrampos"/>
    <property type="match status" value="1"/>
</dbReference>
<dbReference type="eggNOG" id="COG2079">
    <property type="taxonomic scope" value="Bacteria"/>
</dbReference>
<gene>
    <name evidence="16" type="ordered locus">MUL_2496</name>
</gene>
<dbReference type="FunFam" id="3.30.1330.120:FF:000004">
    <property type="entry name" value="2-methylcitrate dehydratase 2"/>
    <property type="match status" value="1"/>
</dbReference>
<dbReference type="Pfam" id="PF03972">
    <property type="entry name" value="MmgE_PrpD_N"/>
    <property type="match status" value="1"/>
</dbReference>
<comment type="function">
    <text evidence="12">Involved in the catabolism of short chain fatty acids (SCFA) via the tricarboxylic acid (TCA)(acetyl degradation route) and via the 2-methylcitrate cycle I (propionate degradation route). Catalyzes the dehydration of 2-methylcitrate (2-MC) to yield the cis isomer of 2-methyl-aconitate. Could also catalyze the dehydration of citrate and the hydration of cis-aconitate.</text>
</comment>
<evidence type="ECO:0000256" key="12">
    <source>
        <dbReference type="ARBA" id="ARBA00059809"/>
    </source>
</evidence>
<dbReference type="InterPro" id="IPR005656">
    <property type="entry name" value="MmgE_PrpD"/>
</dbReference>
<evidence type="ECO:0000259" key="15">
    <source>
        <dbReference type="Pfam" id="PF19305"/>
    </source>
</evidence>
<organism evidence="16 17">
    <name type="scientific">Mycobacterium ulcerans (strain Agy99)</name>
    <dbReference type="NCBI Taxonomy" id="362242"/>
    <lineage>
        <taxon>Bacteria</taxon>
        <taxon>Bacillati</taxon>
        <taxon>Actinomycetota</taxon>
        <taxon>Actinomycetes</taxon>
        <taxon>Mycobacteriales</taxon>
        <taxon>Mycobacteriaceae</taxon>
        <taxon>Mycobacterium</taxon>
        <taxon>Mycobacterium ulcerans group</taxon>
    </lineage>
</organism>
<evidence type="ECO:0000256" key="3">
    <source>
        <dbReference type="ARBA" id="ARBA00005026"/>
    </source>
</evidence>